<name>A0A804NRD4_MAIZE</name>
<dbReference type="GO" id="GO:0004630">
    <property type="term" value="F:phospholipase D activity"/>
    <property type="evidence" value="ECO:0000318"/>
    <property type="project" value="GO_Central"/>
</dbReference>
<evidence type="ECO:0000313" key="3">
    <source>
        <dbReference type="EnsemblPlants" id="Zm00001eb180160_P001"/>
    </source>
</evidence>
<proteinExistence type="predicted"/>
<keyword evidence="4" id="KW-1185">Reference proteome</keyword>
<dbReference type="SUPFAM" id="SSF56024">
    <property type="entry name" value="Phospholipase D/nuclease"/>
    <property type="match status" value="2"/>
</dbReference>
<dbReference type="GO" id="GO:0009395">
    <property type="term" value="P:phospholipid catabolic process"/>
    <property type="evidence" value="ECO:0000318"/>
    <property type="project" value="GO_Central"/>
</dbReference>
<evidence type="ECO:0000313" key="4">
    <source>
        <dbReference type="Proteomes" id="UP000007305"/>
    </source>
</evidence>
<reference evidence="3" key="2">
    <citation type="submission" date="2019-07" db="EMBL/GenBank/DDBJ databases">
        <authorList>
            <person name="Seetharam A."/>
            <person name="Woodhouse M."/>
            <person name="Cannon E."/>
        </authorList>
    </citation>
    <scope>NUCLEOTIDE SEQUENCE [LARGE SCALE GENOMIC DNA]</scope>
    <source>
        <strain evidence="3">cv. B73</strain>
    </source>
</reference>
<dbReference type="Proteomes" id="UP000007305">
    <property type="component" value="Chromosome 4"/>
</dbReference>
<reference evidence="4" key="1">
    <citation type="journal article" date="2009" name="Science">
        <title>The B73 maize genome: complexity, diversity, and dynamics.</title>
        <authorList>
            <person name="Schnable P.S."/>
            <person name="Ware D."/>
            <person name="Fulton R.S."/>
            <person name="Stein J.C."/>
            <person name="Wei F."/>
            <person name="Pasternak S."/>
            <person name="Liang C."/>
            <person name="Zhang J."/>
            <person name="Fulton L."/>
            <person name="Graves T.A."/>
            <person name="Minx P."/>
            <person name="Reily A.D."/>
            <person name="Courtney L."/>
            <person name="Kruchowski S.S."/>
            <person name="Tomlinson C."/>
            <person name="Strong C."/>
            <person name="Delehaunty K."/>
            <person name="Fronick C."/>
            <person name="Courtney B."/>
            <person name="Rock S.M."/>
            <person name="Belter E."/>
            <person name="Du F."/>
            <person name="Kim K."/>
            <person name="Abbott R.M."/>
            <person name="Cotton M."/>
            <person name="Levy A."/>
            <person name="Marchetto P."/>
            <person name="Ochoa K."/>
            <person name="Jackson S.M."/>
            <person name="Gillam B."/>
            <person name="Chen W."/>
            <person name="Yan L."/>
            <person name="Higginbotham J."/>
            <person name="Cardenas M."/>
            <person name="Waligorski J."/>
            <person name="Applebaum E."/>
            <person name="Phelps L."/>
            <person name="Falcone J."/>
            <person name="Kanchi K."/>
            <person name="Thane T."/>
            <person name="Scimone A."/>
            <person name="Thane N."/>
            <person name="Henke J."/>
            <person name="Wang T."/>
            <person name="Ruppert J."/>
            <person name="Shah N."/>
            <person name="Rotter K."/>
            <person name="Hodges J."/>
            <person name="Ingenthron E."/>
            <person name="Cordes M."/>
            <person name="Kohlberg S."/>
            <person name="Sgro J."/>
            <person name="Delgado B."/>
            <person name="Mead K."/>
            <person name="Chinwalla A."/>
            <person name="Leonard S."/>
            <person name="Crouse K."/>
            <person name="Collura K."/>
            <person name="Kudrna D."/>
            <person name="Currie J."/>
            <person name="He R."/>
            <person name="Angelova A."/>
            <person name="Rajasekar S."/>
            <person name="Mueller T."/>
            <person name="Lomeli R."/>
            <person name="Scara G."/>
            <person name="Ko A."/>
            <person name="Delaney K."/>
            <person name="Wissotski M."/>
            <person name="Lopez G."/>
            <person name="Campos D."/>
            <person name="Braidotti M."/>
            <person name="Ashley E."/>
            <person name="Golser W."/>
            <person name="Kim H."/>
            <person name="Lee S."/>
            <person name="Lin J."/>
            <person name="Dujmic Z."/>
            <person name="Kim W."/>
            <person name="Talag J."/>
            <person name="Zuccolo A."/>
            <person name="Fan C."/>
            <person name="Sebastian A."/>
            <person name="Kramer M."/>
            <person name="Spiegel L."/>
            <person name="Nascimento L."/>
            <person name="Zutavern T."/>
            <person name="Miller B."/>
            <person name="Ambroise C."/>
            <person name="Muller S."/>
            <person name="Spooner W."/>
            <person name="Narechania A."/>
            <person name="Ren L."/>
            <person name="Wei S."/>
            <person name="Kumari S."/>
            <person name="Faga B."/>
            <person name="Levy M.J."/>
            <person name="McMahan L."/>
            <person name="Van Buren P."/>
            <person name="Vaughn M.W."/>
            <person name="Ying K."/>
            <person name="Yeh C.-T."/>
            <person name="Emrich S.J."/>
            <person name="Jia Y."/>
            <person name="Kalyanaraman A."/>
            <person name="Hsia A.-P."/>
            <person name="Barbazuk W.B."/>
            <person name="Baucom R.S."/>
            <person name="Brutnell T.P."/>
            <person name="Carpita N.C."/>
            <person name="Chaparro C."/>
            <person name="Chia J.-M."/>
            <person name="Deragon J.-M."/>
            <person name="Estill J.C."/>
            <person name="Fu Y."/>
            <person name="Jeddeloh J.A."/>
            <person name="Han Y."/>
            <person name="Lee H."/>
            <person name="Li P."/>
            <person name="Lisch D.R."/>
            <person name="Liu S."/>
            <person name="Liu Z."/>
            <person name="Nagel D.H."/>
            <person name="McCann M.C."/>
            <person name="SanMiguel P."/>
            <person name="Myers A.M."/>
            <person name="Nettleton D."/>
            <person name="Nguyen J."/>
            <person name="Penning B.W."/>
            <person name="Ponnala L."/>
            <person name="Schneider K.L."/>
            <person name="Schwartz D.C."/>
            <person name="Sharma A."/>
            <person name="Soderlund C."/>
            <person name="Springer N.M."/>
            <person name="Sun Q."/>
            <person name="Wang H."/>
            <person name="Waterman M."/>
            <person name="Westerman R."/>
            <person name="Wolfgruber T.K."/>
            <person name="Yang L."/>
            <person name="Yu Y."/>
            <person name="Zhang L."/>
            <person name="Zhou S."/>
            <person name="Zhu Q."/>
            <person name="Bennetzen J.L."/>
            <person name="Dawe R.K."/>
            <person name="Jiang J."/>
            <person name="Jiang N."/>
            <person name="Presting G.G."/>
            <person name="Wessler S.R."/>
            <person name="Aluru S."/>
            <person name="Martienssen R.A."/>
            <person name="Clifton S.W."/>
            <person name="McCombie W.R."/>
            <person name="Wing R.A."/>
            <person name="Wilson R.K."/>
        </authorList>
    </citation>
    <scope>NUCLEOTIDE SEQUENCE [LARGE SCALE GENOMIC DNA]</scope>
    <source>
        <strain evidence="4">cv. B73</strain>
    </source>
</reference>
<keyword evidence="2" id="KW-0443">Lipid metabolism</keyword>
<dbReference type="EnsemblPlants" id="Zm00001eb180160_T001">
    <property type="protein sequence ID" value="Zm00001eb180160_P001"/>
    <property type="gene ID" value="Zm00001eb180160"/>
</dbReference>
<evidence type="ECO:0000256" key="1">
    <source>
        <dbReference type="ARBA" id="ARBA00022737"/>
    </source>
</evidence>
<reference evidence="3" key="3">
    <citation type="submission" date="2021-05" db="UniProtKB">
        <authorList>
            <consortium name="EnsemblPlants"/>
        </authorList>
    </citation>
    <scope>IDENTIFICATION</scope>
    <source>
        <strain evidence="3">cv. B73</strain>
    </source>
</reference>
<dbReference type="Gramene" id="Zm00001eb180160_T001">
    <property type="protein sequence ID" value="Zm00001eb180160_P001"/>
    <property type="gene ID" value="Zm00001eb180160"/>
</dbReference>
<protein>
    <recommendedName>
        <fullName evidence="5">Phospholipase D</fullName>
    </recommendedName>
</protein>
<dbReference type="Gene3D" id="3.30.870.10">
    <property type="entry name" value="Endonuclease Chain A"/>
    <property type="match status" value="1"/>
</dbReference>
<accession>A0A804NRD4</accession>
<keyword evidence="1" id="KW-0677">Repeat</keyword>
<organism evidence="3 4">
    <name type="scientific">Zea mays</name>
    <name type="common">Maize</name>
    <dbReference type="NCBI Taxonomy" id="4577"/>
    <lineage>
        <taxon>Eukaryota</taxon>
        <taxon>Viridiplantae</taxon>
        <taxon>Streptophyta</taxon>
        <taxon>Embryophyta</taxon>
        <taxon>Tracheophyta</taxon>
        <taxon>Spermatophyta</taxon>
        <taxon>Magnoliopsida</taxon>
        <taxon>Liliopsida</taxon>
        <taxon>Poales</taxon>
        <taxon>Poaceae</taxon>
        <taxon>PACMAD clade</taxon>
        <taxon>Panicoideae</taxon>
        <taxon>Andropogonodae</taxon>
        <taxon>Andropogoneae</taxon>
        <taxon>Tripsacinae</taxon>
        <taxon>Zea</taxon>
    </lineage>
</organism>
<dbReference type="InterPro" id="IPR015679">
    <property type="entry name" value="PLipase_D_fam"/>
</dbReference>
<dbReference type="InParanoid" id="A0A804NRD4"/>
<sequence length="380" mass="44040">MVGRRRVALDLCGVRHTSISKLATGLSGFIAQKRRTVCVFKLSEVRLGNCYRHGQCRRDVYDAICQAQRLIYIIGWSVFQTIHLLRDDHDDMALGDLLRRKSQEGVRVLLLVWDDPTSRRLRGIKMETGTIFTHHQKKVILDADAGNHRRKIVDFMGGLDLCGGRYDTPKHTLFRTLQTFHKEDYYNPIFAVEDARGPREPWHDLHSKIDGPEAYDVLKNFEERWLKASKRSAARKLSKLSRSHNDSLLWINKIPDIIAIDDEIYSNDDDPERWDVQIFRSIDSNSVKGFPKDPREATSKNLVCGKNELIDMSVHTSYVNAIRGAQHFIYIENQYFLGSSFNWDSHRDVGEHKNLLVPHDHLKFPKFRTVKYSTLQVLII</sequence>
<evidence type="ECO:0000256" key="2">
    <source>
        <dbReference type="ARBA" id="ARBA00023098"/>
    </source>
</evidence>
<evidence type="ECO:0008006" key="5">
    <source>
        <dbReference type="Google" id="ProtNLM"/>
    </source>
</evidence>
<dbReference type="PANTHER" id="PTHR18896:SF61">
    <property type="entry name" value="PHOSPHOLIPASE D"/>
    <property type="match status" value="1"/>
</dbReference>
<dbReference type="PANTHER" id="PTHR18896">
    <property type="entry name" value="PHOSPHOLIPASE D"/>
    <property type="match status" value="1"/>
</dbReference>
<dbReference type="AlphaFoldDB" id="A0A804NRD4"/>
<dbReference type="GO" id="GO:0005886">
    <property type="term" value="C:plasma membrane"/>
    <property type="evidence" value="ECO:0000318"/>
    <property type="project" value="GO_Central"/>
</dbReference>